<comment type="similarity">
    <text evidence="9">Belongs to the tryptophan 2,3-dioxygenase family.</text>
</comment>
<comment type="cofactor">
    <cofactor evidence="9">
        <name>heme</name>
        <dbReference type="ChEBI" id="CHEBI:30413"/>
    </cofactor>
    <text evidence="9">Binds 1 heme group per subunit.</text>
</comment>
<evidence type="ECO:0000256" key="4">
    <source>
        <dbReference type="ARBA" id="ARBA00022964"/>
    </source>
</evidence>
<dbReference type="FunFam" id="1.20.58.480:FF:000001">
    <property type="entry name" value="Tryptophan 2,3-dioxygenase"/>
    <property type="match status" value="1"/>
</dbReference>
<accession>A0A9X1LLN5</accession>
<evidence type="ECO:0000256" key="8">
    <source>
        <dbReference type="ARBA" id="ARBA00050412"/>
    </source>
</evidence>
<feature type="binding site" evidence="9">
    <location>
        <begin position="56"/>
        <end position="60"/>
    </location>
    <ligand>
        <name>substrate</name>
    </ligand>
</feature>
<evidence type="ECO:0000256" key="2">
    <source>
        <dbReference type="ARBA" id="ARBA00022617"/>
    </source>
</evidence>
<dbReference type="Pfam" id="PF03301">
    <property type="entry name" value="Trp_dioxygenase"/>
    <property type="match status" value="2"/>
</dbReference>
<feature type="binding site" evidence="9">
    <location>
        <position position="118"/>
    </location>
    <ligand>
        <name>substrate</name>
    </ligand>
</feature>
<dbReference type="GO" id="GO:0004833">
    <property type="term" value="F:L-tryptophan 2,3-dioxygenase activity"/>
    <property type="evidence" value="ECO:0007669"/>
    <property type="project" value="UniProtKB-UniRule"/>
</dbReference>
<evidence type="ECO:0000256" key="3">
    <source>
        <dbReference type="ARBA" id="ARBA00022723"/>
    </source>
</evidence>
<dbReference type="AlphaFoldDB" id="A0A9X1LLN5"/>
<reference evidence="10" key="1">
    <citation type="submission" date="2021-04" db="EMBL/GenBank/DDBJ databases">
        <title>Microbacterium tenobrionis sp. nov. and Microbacterium allomyrinae sp. nov., isolated from larvae of Tenobrio molitor and Allomyrina dichotoma, respectively.</title>
        <authorList>
            <person name="Lee S.D."/>
        </authorList>
    </citation>
    <scope>NUCLEOTIDE SEQUENCE</scope>
    <source>
        <strain evidence="10">YMB-B2</strain>
    </source>
</reference>
<keyword evidence="7 9" id="KW-0823">Tryptophan catabolism</keyword>
<dbReference type="GO" id="GO:0020037">
    <property type="term" value="F:heme binding"/>
    <property type="evidence" value="ECO:0007669"/>
    <property type="project" value="UniProtKB-UniRule"/>
</dbReference>
<comment type="caution">
    <text evidence="10">The sequence shown here is derived from an EMBL/GenBank/DDBJ whole genome shotgun (WGS) entry which is preliminary data.</text>
</comment>
<dbReference type="InterPro" id="IPR004981">
    <property type="entry name" value="Trp_2_3_dOase"/>
</dbReference>
<comment type="catalytic activity">
    <reaction evidence="8 9">
        <text>L-tryptophan + O2 = N-formyl-L-kynurenine</text>
        <dbReference type="Rhea" id="RHEA:24536"/>
        <dbReference type="ChEBI" id="CHEBI:15379"/>
        <dbReference type="ChEBI" id="CHEBI:57912"/>
        <dbReference type="ChEBI" id="CHEBI:58629"/>
        <dbReference type="EC" id="1.13.11.11"/>
    </reaction>
</comment>
<gene>
    <name evidence="9" type="primary">kynA</name>
    <name evidence="10" type="ORF">KEC56_00680</name>
</gene>
<dbReference type="Gene3D" id="1.20.58.480">
    <property type="match status" value="1"/>
</dbReference>
<keyword evidence="11" id="KW-1185">Reference proteome</keyword>
<comment type="pathway">
    <text evidence="9">Amino-acid degradation; L-tryptophan degradation via kynurenine pathway; L-kynurenine from L-tryptophan: step 1/2.</text>
</comment>
<dbReference type="RefSeq" id="WP_175985065.1">
    <property type="nucleotide sequence ID" value="NZ_JAGTTM010000001.1"/>
</dbReference>
<evidence type="ECO:0000256" key="1">
    <source>
        <dbReference type="ARBA" id="ARBA00011881"/>
    </source>
</evidence>
<evidence type="ECO:0000256" key="5">
    <source>
        <dbReference type="ARBA" id="ARBA00023002"/>
    </source>
</evidence>
<name>A0A9X1LLN5_9MICO</name>
<organism evidence="10 11">
    <name type="scientific">Microbacterium tenebrionis</name>
    <dbReference type="NCBI Taxonomy" id="2830665"/>
    <lineage>
        <taxon>Bacteria</taxon>
        <taxon>Bacillati</taxon>
        <taxon>Actinomycetota</taxon>
        <taxon>Actinomycetes</taxon>
        <taxon>Micrococcales</taxon>
        <taxon>Microbacteriaceae</taxon>
        <taxon>Microbacterium</taxon>
    </lineage>
</organism>
<dbReference type="PANTHER" id="PTHR10138:SF0">
    <property type="entry name" value="TRYPTOPHAN 2,3-DIOXYGENASE"/>
    <property type="match status" value="1"/>
</dbReference>
<keyword evidence="4 9" id="KW-0223">Dioxygenase</keyword>
<dbReference type="GO" id="GO:0046872">
    <property type="term" value="F:metal ion binding"/>
    <property type="evidence" value="ECO:0007669"/>
    <property type="project" value="UniProtKB-KW"/>
</dbReference>
<dbReference type="GO" id="GO:0019441">
    <property type="term" value="P:L-tryptophan catabolic process to kynurenine"/>
    <property type="evidence" value="ECO:0007669"/>
    <property type="project" value="UniProtKB-UniRule"/>
</dbReference>
<evidence type="ECO:0000256" key="6">
    <source>
        <dbReference type="ARBA" id="ARBA00023004"/>
    </source>
</evidence>
<dbReference type="GO" id="GO:0019442">
    <property type="term" value="P:L-tryptophan catabolic process to acetyl-CoA"/>
    <property type="evidence" value="ECO:0007669"/>
    <property type="project" value="TreeGrafter"/>
</dbReference>
<keyword evidence="2 9" id="KW-0349">Heme</keyword>
<sequence>MGTEADDTAGNERRLEDTIVTDLSGRMTYGSYLGLDQLLSAQHPVSVPEHHDEMLFIIQHQTTELWLKQMLHELSSARTLLASDDLREALKRVARVKRIQDVMTQQWSVLATLTPTEYAQFRGALGNSSGFQSVQYRAVEFALGNKNERMLSVFRDHPANLALLTAEFERPTLYDEFLRYASRRGIPIPAEILERDVREPYRPHPSLVPAIREIYEDPRTHWDLYEACEDLVDLEDNFQFWRFRHLKTVARTIGMKPGTGGSSGVGFLQKALELTFFPELYTVRTEIGA</sequence>
<evidence type="ECO:0000313" key="11">
    <source>
        <dbReference type="Proteomes" id="UP001139289"/>
    </source>
</evidence>
<feature type="binding site" description="axial binding residue" evidence="9">
    <location>
        <position position="245"/>
    </location>
    <ligand>
        <name>heme</name>
        <dbReference type="ChEBI" id="CHEBI:30413"/>
    </ligand>
    <ligandPart>
        <name>Fe</name>
        <dbReference type="ChEBI" id="CHEBI:18248"/>
    </ligandPart>
</feature>
<feature type="binding site" evidence="9">
    <location>
        <position position="259"/>
    </location>
    <ligand>
        <name>substrate</name>
    </ligand>
</feature>
<evidence type="ECO:0000313" key="10">
    <source>
        <dbReference type="EMBL" id="MCC2028054.1"/>
    </source>
</evidence>
<dbReference type="HAMAP" id="MF_01972">
    <property type="entry name" value="T23O"/>
    <property type="match status" value="1"/>
</dbReference>
<dbReference type="EC" id="1.13.11.11" evidence="9"/>
<evidence type="ECO:0000256" key="9">
    <source>
        <dbReference type="HAMAP-Rule" id="MF_01972"/>
    </source>
</evidence>
<keyword evidence="5 9" id="KW-0560">Oxidoreductase</keyword>
<keyword evidence="6 9" id="KW-0408">Iron</keyword>
<feature type="binding site" evidence="9">
    <location>
        <position position="122"/>
    </location>
    <ligand>
        <name>substrate</name>
    </ligand>
</feature>
<dbReference type="SUPFAM" id="SSF140959">
    <property type="entry name" value="Indolic compounds 2,3-dioxygenase-like"/>
    <property type="match status" value="1"/>
</dbReference>
<proteinExistence type="inferred from homology"/>
<dbReference type="PANTHER" id="PTHR10138">
    <property type="entry name" value="TRYPTOPHAN 2,3-DIOXYGENASE"/>
    <property type="match status" value="1"/>
</dbReference>
<evidence type="ECO:0000256" key="7">
    <source>
        <dbReference type="ARBA" id="ARBA00023079"/>
    </source>
</evidence>
<comment type="subunit">
    <text evidence="1 9">Homotetramer.</text>
</comment>
<dbReference type="Proteomes" id="UP001139289">
    <property type="component" value="Unassembled WGS sequence"/>
</dbReference>
<dbReference type="InterPro" id="IPR037217">
    <property type="entry name" value="Trp/Indoleamine_2_3_dOase-like"/>
</dbReference>
<keyword evidence="3 9" id="KW-0479">Metal-binding</keyword>
<comment type="function">
    <text evidence="9">Heme-dependent dioxygenase that catalyzes the oxidative cleavage of the L-tryptophan (L-Trp) pyrrole ring and converts L-tryptophan to N-formyl-L-kynurenine. Catalyzes the oxidative cleavage of the indole moiety.</text>
</comment>
<dbReference type="EMBL" id="JAGTTM010000001">
    <property type="protein sequence ID" value="MCC2028054.1"/>
    <property type="molecule type" value="Genomic_DNA"/>
</dbReference>
<protein>
    <recommendedName>
        <fullName evidence="9">Tryptophan 2,3-dioxygenase</fullName>
        <shortName evidence="9">TDO</shortName>
        <ecNumber evidence="9">1.13.11.11</ecNumber>
    </recommendedName>
    <alternativeName>
        <fullName evidence="9">Tryptamin 2,3-dioxygenase</fullName>
    </alternativeName>
    <alternativeName>
        <fullName evidence="9">Tryptophan oxygenase</fullName>
        <shortName evidence="9">TO</shortName>
        <shortName evidence="9">TRPO</shortName>
    </alternativeName>
    <alternativeName>
        <fullName evidence="9">Tryptophan pyrrolase</fullName>
    </alternativeName>
    <alternativeName>
        <fullName evidence="9">Tryptophanase</fullName>
    </alternativeName>
</protein>